<protein>
    <submittedName>
        <fullName evidence="1">Zinc finger protein</fullName>
    </submittedName>
</protein>
<proteinExistence type="predicted"/>
<sequence>MKPVHFIYREVPHESNRFVSFELLYWRTVRGTMHILRELWRKEVEDPDMKSSVLILRERLKDTLQIACEEL</sequence>
<name>A0AAV3YCS8_9GAST</name>
<gene>
    <name evidence="1" type="ORF">PoB_001165100</name>
</gene>
<dbReference type="Proteomes" id="UP000735302">
    <property type="component" value="Unassembled WGS sequence"/>
</dbReference>
<keyword evidence="2" id="KW-1185">Reference proteome</keyword>
<reference evidence="1 2" key="1">
    <citation type="journal article" date="2021" name="Elife">
        <title>Chloroplast acquisition without the gene transfer in kleptoplastic sea slugs, Plakobranchus ocellatus.</title>
        <authorList>
            <person name="Maeda T."/>
            <person name="Takahashi S."/>
            <person name="Yoshida T."/>
            <person name="Shimamura S."/>
            <person name="Takaki Y."/>
            <person name="Nagai Y."/>
            <person name="Toyoda A."/>
            <person name="Suzuki Y."/>
            <person name="Arimoto A."/>
            <person name="Ishii H."/>
            <person name="Satoh N."/>
            <person name="Nishiyama T."/>
            <person name="Hasebe M."/>
            <person name="Maruyama T."/>
            <person name="Minagawa J."/>
            <person name="Obokata J."/>
            <person name="Shigenobu S."/>
        </authorList>
    </citation>
    <scope>NUCLEOTIDE SEQUENCE [LARGE SCALE GENOMIC DNA]</scope>
</reference>
<comment type="caution">
    <text evidence="1">The sequence shown here is derived from an EMBL/GenBank/DDBJ whole genome shotgun (WGS) entry which is preliminary data.</text>
</comment>
<organism evidence="1 2">
    <name type="scientific">Plakobranchus ocellatus</name>
    <dbReference type="NCBI Taxonomy" id="259542"/>
    <lineage>
        <taxon>Eukaryota</taxon>
        <taxon>Metazoa</taxon>
        <taxon>Spiralia</taxon>
        <taxon>Lophotrochozoa</taxon>
        <taxon>Mollusca</taxon>
        <taxon>Gastropoda</taxon>
        <taxon>Heterobranchia</taxon>
        <taxon>Euthyneura</taxon>
        <taxon>Panpulmonata</taxon>
        <taxon>Sacoglossa</taxon>
        <taxon>Placobranchoidea</taxon>
        <taxon>Plakobranchidae</taxon>
        <taxon>Plakobranchus</taxon>
    </lineage>
</organism>
<dbReference type="EMBL" id="BLXT01001370">
    <property type="protein sequence ID" value="GFN85145.1"/>
    <property type="molecule type" value="Genomic_DNA"/>
</dbReference>
<evidence type="ECO:0000313" key="1">
    <source>
        <dbReference type="EMBL" id="GFN85145.1"/>
    </source>
</evidence>
<dbReference type="AlphaFoldDB" id="A0AAV3YCS8"/>
<evidence type="ECO:0000313" key="2">
    <source>
        <dbReference type="Proteomes" id="UP000735302"/>
    </source>
</evidence>
<accession>A0AAV3YCS8</accession>